<keyword evidence="3" id="KW-1185">Reference proteome</keyword>
<accession>A0A5N6R1L0</accession>
<reference evidence="2 3" key="1">
    <citation type="submission" date="2019-06" db="EMBL/GenBank/DDBJ databases">
        <title>A chromosomal-level reference genome of Carpinus fangiana (Coryloideae, Betulaceae).</title>
        <authorList>
            <person name="Yang X."/>
            <person name="Wang Z."/>
            <person name="Zhang L."/>
            <person name="Hao G."/>
            <person name="Liu J."/>
            <person name="Yang Y."/>
        </authorList>
    </citation>
    <scope>NUCLEOTIDE SEQUENCE [LARGE SCALE GENOMIC DNA]</scope>
    <source>
        <strain evidence="2">Cfa_2016G</strain>
        <tissue evidence="2">Leaf</tissue>
    </source>
</reference>
<feature type="region of interest" description="Disordered" evidence="1">
    <location>
        <begin position="88"/>
        <end position="111"/>
    </location>
</feature>
<evidence type="ECO:0000313" key="3">
    <source>
        <dbReference type="Proteomes" id="UP000327013"/>
    </source>
</evidence>
<name>A0A5N6R1L0_9ROSI</name>
<dbReference type="EMBL" id="CM017323">
    <property type="protein sequence ID" value="KAE8022685.1"/>
    <property type="molecule type" value="Genomic_DNA"/>
</dbReference>
<evidence type="ECO:0000313" key="2">
    <source>
        <dbReference type="EMBL" id="KAE8022685.1"/>
    </source>
</evidence>
<proteinExistence type="predicted"/>
<dbReference type="AlphaFoldDB" id="A0A5N6R1L0"/>
<feature type="region of interest" description="Disordered" evidence="1">
    <location>
        <begin position="1"/>
        <end position="45"/>
    </location>
</feature>
<evidence type="ECO:0000256" key="1">
    <source>
        <dbReference type="SAM" id="MobiDB-lite"/>
    </source>
</evidence>
<dbReference type="Proteomes" id="UP000327013">
    <property type="component" value="Chromosome 3"/>
</dbReference>
<organism evidence="2 3">
    <name type="scientific">Carpinus fangiana</name>
    <dbReference type="NCBI Taxonomy" id="176857"/>
    <lineage>
        <taxon>Eukaryota</taxon>
        <taxon>Viridiplantae</taxon>
        <taxon>Streptophyta</taxon>
        <taxon>Embryophyta</taxon>
        <taxon>Tracheophyta</taxon>
        <taxon>Spermatophyta</taxon>
        <taxon>Magnoliopsida</taxon>
        <taxon>eudicotyledons</taxon>
        <taxon>Gunneridae</taxon>
        <taxon>Pentapetalae</taxon>
        <taxon>rosids</taxon>
        <taxon>fabids</taxon>
        <taxon>Fagales</taxon>
        <taxon>Betulaceae</taxon>
        <taxon>Carpinus</taxon>
    </lineage>
</organism>
<gene>
    <name evidence="2" type="ORF">FH972_008467</name>
</gene>
<protein>
    <submittedName>
        <fullName evidence="2">Uncharacterized protein</fullName>
    </submittedName>
</protein>
<sequence length="111" mass="12778">MPTPPTWLRQAHTAQIRYPRPAHRPPSSPSLLRLKNQKKPIPPLLLRPRCDGREFDEEGDSFVYPRRNWWLRRSGKPAMWWIGVAAPATPRPRGGPHGHSQATGWPVRPQI</sequence>